<dbReference type="Gene3D" id="1.10.287.310">
    <property type="match status" value="1"/>
</dbReference>
<dbReference type="AlphaFoldDB" id="A0A1F5GZX9"/>
<proteinExistence type="inferred from homology"/>
<reference evidence="6 7" key="1">
    <citation type="journal article" date="2016" name="Nat. Commun.">
        <title>Thousands of microbial genomes shed light on interconnected biogeochemical processes in an aquifer system.</title>
        <authorList>
            <person name="Anantharaman K."/>
            <person name="Brown C.T."/>
            <person name="Hug L.A."/>
            <person name="Sharon I."/>
            <person name="Castelle C.J."/>
            <person name="Probst A.J."/>
            <person name="Thomas B.C."/>
            <person name="Singh A."/>
            <person name="Wilkins M.J."/>
            <person name="Karaoz U."/>
            <person name="Brodie E.L."/>
            <person name="Williams K.H."/>
            <person name="Hubbard S.S."/>
            <person name="Banfield J.F."/>
        </authorList>
    </citation>
    <scope>NUCLEOTIDE SEQUENCE [LARGE SCALE GENOMIC DNA]</scope>
</reference>
<evidence type="ECO:0000256" key="3">
    <source>
        <dbReference type="ARBA" id="ARBA00023274"/>
    </source>
</evidence>
<dbReference type="GO" id="GO:1990904">
    <property type="term" value="C:ribonucleoprotein complex"/>
    <property type="evidence" value="ECO:0007669"/>
    <property type="project" value="UniProtKB-KW"/>
</dbReference>
<evidence type="ECO:0000256" key="5">
    <source>
        <dbReference type="HAMAP-Rule" id="MF_00374"/>
    </source>
</evidence>
<organism evidence="6 7">
    <name type="scientific">Candidatus Curtissbacteria bacterium RIFCSPLOWO2_01_FULL_38_11b</name>
    <dbReference type="NCBI Taxonomy" id="1797725"/>
    <lineage>
        <taxon>Bacteria</taxon>
        <taxon>Candidatus Curtissiibacteriota</taxon>
    </lineage>
</organism>
<keyword evidence="2 5" id="KW-0689">Ribosomal protein</keyword>
<dbReference type="InterPro" id="IPR036049">
    <property type="entry name" value="Ribosomal_uL29_sf"/>
</dbReference>
<sequence>MKKKQLSELITKNTQDLISKVAELEKVIVVERFDLNMGKAKNVHSIKNRKRDIARIKTILKMKKLTQNEPVDNKAENK</sequence>
<dbReference type="HAMAP" id="MF_00374">
    <property type="entry name" value="Ribosomal_uL29"/>
    <property type="match status" value="1"/>
</dbReference>
<evidence type="ECO:0000313" key="6">
    <source>
        <dbReference type="EMBL" id="OGD97411.1"/>
    </source>
</evidence>
<dbReference type="GO" id="GO:0005840">
    <property type="term" value="C:ribosome"/>
    <property type="evidence" value="ECO:0007669"/>
    <property type="project" value="UniProtKB-KW"/>
</dbReference>
<evidence type="ECO:0000256" key="2">
    <source>
        <dbReference type="ARBA" id="ARBA00022980"/>
    </source>
</evidence>
<dbReference type="Pfam" id="PF00831">
    <property type="entry name" value="Ribosomal_L29"/>
    <property type="match status" value="1"/>
</dbReference>
<evidence type="ECO:0000256" key="4">
    <source>
        <dbReference type="ARBA" id="ARBA00035204"/>
    </source>
</evidence>
<dbReference type="STRING" id="1797725.A3A49_00285"/>
<comment type="similarity">
    <text evidence="1 5">Belongs to the universal ribosomal protein uL29 family.</text>
</comment>
<evidence type="ECO:0000313" key="7">
    <source>
        <dbReference type="Proteomes" id="UP000176740"/>
    </source>
</evidence>
<evidence type="ECO:0000256" key="1">
    <source>
        <dbReference type="ARBA" id="ARBA00009254"/>
    </source>
</evidence>
<name>A0A1F5GZX9_9BACT</name>
<comment type="caution">
    <text evidence="6">The sequence shown here is derived from an EMBL/GenBank/DDBJ whole genome shotgun (WGS) entry which is preliminary data.</text>
</comment>
<dbReference type="Proteomes" id="UP000176740">
    <property type="component" value="Unassembled WGS sequence"/>
</dbReference>
<dbReference type="InterPro" id="IPR001854">
    <property type="entry name" value="Ribosomal_uL29"/>
</dbReference>
<keyword evidence="3 5" id="KW-0687">Ribonucleoprotein</keyword>
<dbReference type="GO" id="GO:0006412">
    <property type="term" value="P:translation"/>
    <property type="evidence" value="ECO:0007669"/>
    <property type="project" value="UniProtKB-UniRule"/>
</dbReference>
<protein>
    <recommendedName>
        <fullName evidence="4 5">Large ribosomal subunit protein uL29</fullName>
    </recommendedName>
</protein>
<dbReference type="GO" id="GO:0003735">
    <property type="term" value="F:structural constituent of ribosome"/>
    <property type="evidence" value="ECO:0007669"/>
    <property type="project" value="InterPro"/>
</dbReference>
<dbReference type="SUPFAM" id="SSF46561">
    <property type="entry name" value="Ribosomal protein L29 (L29p)"/>
    <property type="match status" value="1"/>
</dbReference>
<accession>A0A1F5GZX9</accession>
<dbReference type="EMBL" id="MFBO01000032">
    <property type="protein sequence ID" value="OGD97411.1"/>
    <property type="molecule type" value="Genomic_DNA"/>
</dbReference>
<dbReference type="NCBIfam" id="TIGR00012">
    <property type="entry name" value="L29"/>
    <property type="match status" value="1"/>
</dbReference>
<gene>
    <name evidence="5" type="primary">rpmC</name>
    <name evidence="6" type="ORF">A3A49_00285</name>
</gene>